<dbReference type="EMBL" id="LR797234">
    <property type="protein sequence ID" value="CAB4195471.1"/>
    <property type="molecule type" value="Genomic_DNA"/>
</dbReference>
<evidence type="ECO:0000313" key="2">
    <source>
        <dbReference type="EMBL" id="CAB4155712.1"/>
    </source>
</evidence>
<evidence type="ECO:0000313" key="8">
    <source>
        <dbReference type="EMBL" id="CAB4221743.1"/>
    </source>
</evidence>
<sequence length="94" mass="10294">MTIANATDRTSIFIADRGFVWVCKGYEEDANGKWVHLMNARCIRQWGTDGGVAQLINGPRKETALDAVAPILTLAYHAVIAIIPCDDSAWAPHL</sequence>
<dbReference type="EMBL" id="LR798362">
    <property type="protein sequence ID" value="CAB5226793.1"/>
    <property type="molecule type" value="Genomic_DNA"/>
</dbReference>
<dbReference type="EMBL" id="LR796804">
    <property type="protein sequence ID" value="CAB4167627.1"/>
    <property type="molecule type" value="Genomic_DNA"/>
</dbReference>
<dbReference type="EMBL" id="LR796827">
    <property type="protein sequence ID" value="CAB4168381.1"/>
    <property type="molecule type" value="Genomic_DNA"/>
</dbReference>
<dbReference type="EMBL" id="LR797506">
    <property type="protein sequence ID" value="CAB4221743.1"/>
    <property type="molecule type" value="Genomic_DNA"/>
</dbReference>
<evidence type="ECO:0000313" key="6">
    <source>
        <dbReference type="EMBL" id="CAB4195471.1"/>
    </source>
</evidence>
<evidence type="ECO:0000313" key="4">
    <source>
        <dbReference type="EMBL" id="CAB4168381.1"/>
    </source>
</evidence>
<dbReference type="Pfam" id="PF22253">
    <property type="entry name" value="DUF6948"/>
    <property type="match status" value="1"/>
</dbReference>
<gene>
    <name evidence="5" type="ORF">UFOVP1058_68</name>
    <name evidence="6" type="ORF">UFOVP1289_23</name>
    <name evidence="7" type="ORF">UFOVP1410_63</name>
    <name evidence="9" type="ORF">UFOVP1514_38</name>
    <name evidence="8" type="ORF">UFOVP1642_50</name>
    <name evidence="2" type="ORF">UFOVP656_12</name>
    <name evidence="3" type="ORF">UFOVP857_34</name>
    <name evidence="4" type="ORF">UFOVP879_12</name>
</gene>
<dbReference type="EMBL" id="LR797356">
    <property type="protein sequence ID" value="CAB4205342.1"/>
    <property type="molecule type" value="Genomic_DNA"/>
</dbReference>
<dbReference type="EMBL" id="LR797024">
    <property type="protein sequence ID" value="CAB4181824.1"/>
    <property type="molecule type" value="Genomic_DNA"/>
</dbReference>
<name>A0A6J5PFX8_9CAUD</name>
<reference evidence="4" key="1">
    <citation type="submission" date="2020-05" db="EMBL/GenBank/DDBJ databases">
        <authorList>
            <person name="Chiriac C."/>
            <person name="Salcher M."/>
            <person name="Ghai R."/>
            <person name="Kavagutti S V."/>
        </authorList>
    </citation>
    <scope>NUCLEOTIDE SEQUENCE</scope>
</reference>
<evidence type="ECO:0000313" key="7">
    <source>
        <dbReference type="EMBL" id="CAB4205342.1"/>
    </source>
</evidence>
<dbReference type="InterPro" id="IPR054226">
    <property type="entry name" value="DUF6948"/>
</dbReference>
<evidence type="ECO:0000313" key="5">
    <source>
        <dbReference type="EMBL" id="CAB4181824.1"/>
    </source>
</evidence>
<proteinExistence type="predicted"/>
<evidence type="ECO:0000313" key="3">
    <source>
        <dbReference type="EMBL" id="CAB4167627.1"/>
    </source>
</evidence>
<protein>
    <recommendedName>
        <fullName evidence="1">DUF6948 domain-containing protein</fullName>
    </recommendedName>
</protein>
<feature type="domain" description="DUF6948" evidence="1">
    <location>
        <begin position="22"/>
        <end position="91"/>
    </location>
</feature>
<evidence type="ECO:0000313" key="9">
    <source>
        <dbReference type="EMBL" id="CAB5226793.1"/>
    </source>
</evidence>
<evidence type="ECO:0000259" key="1">
    <source>
        <dbReference type="Pfam" id="PF22253"/>
    </source>
</evidence>
<accession>A0A6J5PFX8</accession>
<organism evidence="4">
    <name type="scientific">uncultured Caudovirales phage</name>
    <dbReference type="NCBI Taxonomy" id="2100421"/>
    <lineage>
        <taxon>Viruses</taxon>
        <taxon>Duplodnaviria</taxon>
        <taxon>Heunggongvirae</taxon>
        <taxon>Uroviricota</taxon>
        <taxon>Caudoviricetes</taxon>
        <taxon>Peduoviridae</taxon>
        <taxon>Maltschvirus</taxon>
        <taxon>Maltschvirus maltsch</taxon>
    </lineage>
</organism>
<dbReference type="EMBL" id="LR796643">
    <property type="protein sequence ID" value="CAB4155712.1"/>
    <property type="molecule type" value="Genomic_DNA"/>
</dbReference>